<comment type="caution">
    <text evidence="9">The sequence shown here is derived from an EMBL/GenBank/DDBJ whole genome shotgun (WGS) entry which is preliminary data.</text>
</comment>
<dbReference type="Proteomes" id="UP000502823">
    <property type="component" value="Unassembled WGS sequence"/>
</dbReference>
<dbReference type="GO" id="GO:0007218">
    <property type="term" value="P:neuropeptide signaling pathway"/>
    <property type="evidence" value="ECO:0007669"/>
    <property type="project" value="UniProtKB-KW"/>
</dbReference>
<dbReference type="InParanoid" id="A0A6L2PK61"/>
<proteinExistence type="inferred from homology"/>
<evidence type="ECO:0000256" key="5">
    <source>
        <dbReference type="ARBA" id="ARBA00022815"/>
    </source>
</evidence>
<sequence>MKSVFLALVCAAVAASYPTDNSITEPPNFLLPEPNDVNDITALTDERQPEKMPEEQEEPADRQHLSSRIHARFGRTSQVYPAAELGLAGEKDIPLFRLGREGKTNDNFVRLGRSGTNNNFVRLGRSNKQDNFIRFGRGRTDNFIRLGRGRSDNFIRFGRGRHDDFIRFGRGNDENLFDFERSMKNSKDLEDTDVNSEEELFPKGNLRVECDGESDNNFVLSRRANSLARLCRGNSEITNPEERGRPKSNFIRFDSLVHKDNILRPSRSSANNDLRRGKLSDRNFIRFGRSDKHYNDNREEAGSAEAGERLGRSNKHSNNQNFIRLGKRLEARKEDEEFVRFGRDVEHLQDIRTVLTGNSTPSNIKVNTKYVRSRRSVTFSDEDETPEDSSVYPVIISKSAYDDEGTTSSTIDNSQKPFRYYSRPTSGTPNYILGPELSVLASLDNGAQVKRGKEDGHMRNYVRLG</sequence>
<keyword evidence="4" id="KW-0677">Repeat</keyword>
<evidence type="ECO:0000256" key="7">
    <source>
        <dbReference type="SAM" id="MobiDB-lite"/>
    </source>
</evidence>
<protein>
    <submittedName>
        <fullName evidence="9">Uncharacterized protein</fullName>
    </submittedName>
</protein>
<keyword evidence="3" id="KW-0964">Secreted</keyword>
<keyword evidence="10" id="KW-1185">Reference proteome</keyword>
<keyword evidence="6" id="KW-0527">Neuropeptide</keyword>
<accession>A0A6L2PK61</accession>
<comment type="subcellular location">
    <subcellularLocation>
        <location evidence="1">Secreted</location>
    </subcellularLocation>
</comment>
<evidence type="ECO:0000256" key="6">
    <source>
        <dbReference type="ARBA" id="ARBA00023320"/>
    </source>
</evidence>
<feature type="signal peptide" evidence="8">
    <location>
        <begin position="1"/>
        <end position="16"/>
    </location>
</feature>
<keyword evidence="5" id="KW-0027">Amidation</keyword>
<dbReference type="InterPro" id="IPR051041">
    <property type="entry name" value="FMRFamide-related_np"/>
</dbReference>
<reference evidence="10" key="1">
    <citation type="submission" date="2020-01" db="EMBL/GenBank/DDBJ databases">
        <title>Draft genome sequence of the Termite Coptotermes fromosanus.</title>
        <authorList>
            <person name="Itakura S."/>
            <person name="Yosikawa Y."/>
            <person name="Umezawa K."/>
        </authorList>
    </citation>
    <scope>NUCLEOTIDE SEQUENCE [LARGE SCALE GENOMIC DNA]</scope>
</reference>
<organism evidence="9 10">
    <name type="scientific">Coptotermes formosanus</name>
    <name type="common">Formosan subterranean termite</name>
    <dbReference type="NCBI Taxonomy" id="36987"/>
    <lineage>
        <taxon>Eukaryota</taxon>
        <taxon>Metazoa</taxon>
        <taxon>Ecdysozoa</taxon>
        <taxon>Arthropoda</taxon>
        <taxon>Hexapoda</taxon>
        <taxon>Insecta</taxon>
        <taxon>Pterygota</taxon>
        <taxon>Neoptera</taxon>
        <taxon>Polyneoptera</taxon>
        <taxon>Dictyoptera</taxon>
        <taxon>Blattodea</taxon>
        <taxon>Blattoidea</taxon>
        <taxon>Termitoidae</taxon>
        <taxon>Rhinotermitidae</taxon>
        <taxon>Coptotermes</taxon>
    </lineage>
</organism>
<evidence type="ECO:0000256" key="8">
    <source>
        <dbReference type="SAM" id="SignalP"/>
    </source>
</evidence>
<evidence type="ECO:0000256" key="3">
    <source>
        <dbReference type="ARBA" id="ARBA00022525"/>
    </source>
</evidence>
<feature type="region of interest" description="Disordered" evidence="7">
    <location>
        <begin position="293"/>
        <end position="321"/>
    </location>
</feature>
<dbReference type="PANTHER" id="PTHR20986">
    <property type="entry name" value="FMRFAMIDE-RELATED PEPTIDES"/>
    <property type="match status" value="1"/>
</dbReference>
<dbReference type="OrthoDB" id="5813613at2759"/>
<dbReference type="AlphaFoldDB" id="A0A6L2PK61"/>
<feature type="chain" id="PRO_5026696092" evidence="8">
    <location>
        <begin position="17"/>
        <end position="465"/>
    </location>
</feature>
<feature type="compositionally biased region" description="Basic and acidic residues" evidence="7">
    <location>
        <begin position="293"/>
        <end position="311"/>
    </location>
</feature>
<evidence type="ECO:0000256" key="4">
    <source>
        <dbReference type="ARBA" id="ARBA00022737"/>
    </source>
</evidence>
<dbReference type="PANTHER" id="PTHR20986:SF22">
    <property type="entry name" value="FMRFAMIDE-RELATED PEPTIDES"/>
    <property type="match status" value="1"/>
</dbReference>
<feature type="region of interest" description="Disordered" evidence="7">
    <location>
        <begin position="46"/>
        <end position="65"/>
    </location>
</feature>
<evidence type="ECO:0000256" key="1">
    <source>
        <dbReference type="ARBA" id="ARBA00004613"/>
    </source>
</evidence>
<evidence type="ECO:0000313" key="10">
    <source>
        <dbReference type="Proteomes" id="UP000502823"/>
    </source>
</evidence>
<keyword evidence="8" id="KW-0732">Signal</keyword>
<dbReference type="GO" id="GO:0005576">
    <property type="term" value="C:extracellular region"/>
    <property type="evidence" value="ECO:0007669"/>
    <property type="project" value="UniProtKB-SubCell"/>
</dbReference>
<dbReference type="EMBL" id="BLKM01000258">
    <property type="protein sequence ID" value="GFG30878.1"/>
    <property type="molecule type" value="Genomic_DNA"/>
</dbReference>
<evidence type="ECO:0000256" key="2">
    <source>
        <dbReference type="ARBA" id="ARBA00006356"/>
    </source>
</evidence>
<name>A0A6L2PK61_COPFO</name>
<gene>
    <name evidence="9" type="ORF">Cfor_10283</name>
</gene>
<feature type="compositionally biased region" description="Basic and acidic residues" evidence="7">
    <location>
        <begin position="46"/>
        <end position="64"/>
    </location>
</feature>
<comment type="similarity">
    <text evidence="2">Belongs to the FARP (FMRFamide related peptide) family.</text>
</comment>
<evidence type="ECO:0000313" key="9">
    <source>
        <dbReference type="EMBL" id="GFG30878.1"/>
    </source>
</evidence>